<evidence type="ECO:0000256" key="7">
    <source>
        <dbReference type="PROSITE-ProRule" id="PRU01094"/>
    </source>
</evidence>
<feature type="transmembrane region" description="Helical" evidence="10">
    <location>
        <begin position="323"/>
        <end position="343"/>
    </location>
</feature>
<dbReference type="EMBL" id="LT969427">
    <property type="protein sequence ID" value="SOV11343.1"/>
    <property type="molecule type" value="Genomic_DNA"/>
</dbReference>
<dbReference type="Proteomes" id="UP000831156">
    <property type="component" value="Chromosome 4"/>
</dbReference>
<evidence type="ECO:0000256" key="1">
    <source>
        <dbReference type="ARBA" id="ARBA00004434"/>
    </source>
</evidence>
<sequence>MILQEVNKKNYFYCINKYGYLKRNFYSYKNIKFYKKNNIYINEYEKNKSIIYKDICIGISREYFNNKRYYNKQIINSIDKINNLFITPIGMSKCLTNKNYSTSHDIIKGVNNILPNCDSIKKKKTKNKQEEEQQQNKQNKENPDTIKHNNINNKNIVCDEPREGSINKQNEEIIKNTYNNINNNINNNTINNNINNNTNNTSEPIDMINILKKKKIIVNEKETKIIKLCNKGNKALKCILSILKKTCSQLKIIILQPSILKVYYESIKKNIKHTIVWVKTGILLFLTNMKISKNLIIKRLKGYRLSYSEYKLLIRTMNDMFKLIPFSFFIIIPFAEFLLPIFLKIYPNLLPSTFKNDDNFNNIKKNLYAKEQLAKFLQQLIEEKEKQLNENIGIDSDKKKNILNKFHQQLINKDEKDINPFLSVNDTLKIAKIFKEDFVLDQMNLKTLQTICHLLGLKPYGIHYHVVLQLRHHFLRLQREDRELIYEGVDNLKHNSLVEICKDRGMNFNTTEKEMKVQIQQWLQLASIKEVPYILLLYIRCVVVTHAIMDIHDEQKKNENKQNVNNNNNNNNNNANSSDNNNYHANSSNIDDKQKLIQEAKEKLDDLKMKEQEIKKNINKQTDEEELHNKENNAKVDFVKKNKYMQNELNMLKRICDLQHKELKIAFTSLTELAEKKQSCDINQLIKNMSQRLLDIEKHISELNVHKQVEMDEYFYPEDEKTDDSLNAKN</sequence>
<dbReference type="InterPro" id="IPR033122">
    <property type="entry name" value="LETM1-like_RBD"/>
</dbReference>
<evidence type="ECO:0000256" key="2">
    <source>
        <dbReference type="ARBA" id="ARBA00022692"/>
    </source>
</evidence>
<feature type="compositionally biased region" description="Basic and acidic residues" evidence="9">
    <location>
        <begin position="138"/>
        <end position="147"/>
    </location>
</feature>
<feature type="region of interest" description="Disordered" evidence="9">
    <location>
        <begin position="122"/>
        <end position="158"/>
    </location>
</feature>
<feature type="compositionally biased region" description="Low complexity" evidence="9">
    <location>
        <begin position="561"/>
        <end position="588"/>
    </location>
</feature>
<evidence type="ECO:0000313" key="12">
    <source>
        <dbReference type="EMBL" id="SOV11343.1"/>
    </source>
</evidence>
<feature type="region of interest" description="Disordered" evidence="9">
    <location>
        <begin position="557"/>
        <end position="588"/>
    </location>
</feature>
<organism evidence="12 13">
    <name type="scientific">Plasmodium gaboni</name>
    <dbReference type="NCBI Taxonomy" id="647221"/>
    <lineage>
        <taxon>Eukaryota</taxon>
        <taxon>Sar</taxon>
        <taxon>Alveolata</taxon>
        <taxon>Apicomplexa</taxon>
        <taxon>Aconoidasida</taxon>
        <taxon>Haemosporida</taxon>
        <taxon>Plasmodiidae</taxon>
        <taxon>Plasmodium</taxon>
        <taxon>Plasmodium (Laverania)</taxon>
    </lineage>
</organism>
<gene>
    <name evidence="12" type="ORF">PGABG01_0415100</name>
</gene>
<evidence type="ECO:0000256" key="3">
    <source>
        <dbReference type="ARBA" id="ARBA00022792"/>
    </source>
</evidence>
<protein>
    <submittedName>
        <fullName evidence="12">LETM1-like protein, putative</fullName>
    </submittedName>
</protein>
<name>A0ABY1UIU7_9APIC</name>
<keyword evidence="5 7" id="KW-0496">Mitochondrion</keyword>
<evidence type="ECO:0000256" key="8">
    <source>
        <dbReference type="SAM" id="Coils"/>
    </source>
</evidence>
<keyword evidence="4 10" id="KW-1133">Transmembrane helix</keyword>
<feature type="domain" description="Letm1 RBD" evidence="11">
    <location>
        <begin position="365"/>
        <end position="602"/>
    </location>
</feature>
<accession>A0ABY1UIU7</accession>
<evidence type="ECO:0000256" key="5">
    <source>
        <dbReference type="ARBA" id="ARBA00023128"/>
    </source>
</evidence>
<evidence type="ECO:0000256" key="10">
    <source>
        <dbReference type="SAM" id="Phobius"/>
    </source>
</evidence>
<reference evidence="12" key="1">
    <citation type="submission" date="2016-09" db="EMBL/GenBank/DDBJ databases">
        <authorList>
            <consortium name="Pathogen Informatics"/>
            <person name="Sun Q."/>
            <person name="Inoue M."/>
        </authorList>
    </citation>
    <scope>NUCLEOTIDE SEQUENCE</scope>
</reference>
<keyword evidence="13" id="KW-1185">Reference proteome</keyword>
<dbReference type="Pfam" id="PF07766">
    <property type="entry name" value="LETM1_RBD"/>
    <property type="match status" value="1"/>
</dbReference>
<dbReference type="PROSITE" id="PS51758">
    <property type="entry name" value="LETM1_RBD"/>
    <property type="match status" value="1"/>
</dbReference>
<dbReference type="PANTHER" id="PTHR14009">
    <property type="entry name" value="LEUCINE ZIPPER-EF-HAND CONTAINING TRANSMEMBRANE PROTEIN"/>
    <property type="match status" value="1"/>
</dbReference>
<keyword evidence="2 10" id="KW-0812">Transmembrane</keyword>
<evidence type="ECO:0000256" key="6">
    <source>
        <dbReference type="ARBA" id="ARBA00023136"/>
    </source>
</evidence>
<dbReference type="InterPro" id="IPR044202">
    <property type="entry name" value="LETM1/MDM38-like"/>
</dbReference>
<keyword evidence="3" id="KW-0999">Mitochondrion inner membrane</keyword>
<dbReference type="PANTHER" id="PTHR14009:SF1">
    <property type="entry name" value="MITOCHONDRIAL PROTON_CALCIUM EXCHANGER PROTEIN"/>
    <property type="match status" value="1"/>
</dbReference>
<feature type="coiled-coil region" evidence="8">
    <location>
        <begin position="590"/>
        <end position="624"/>
    </location>
</feature>
<keyword evidence="8" id="KW-0175">Coiled coil</keyword>
<proteinExistence type="predicted"/>
<evidence type="ECO:0000259" key="11">
    <source>
        <dbReference type="PROSITE" id="PS51758"/>
    </source>
</evidence>
<keyword evidence="6 10" id="KW-0472">Membrane</keyword>
<evidence type="ECO:0000256" key="9">
    <source>
        <dbReference type="SAM" id="MobiDB-lite"/>
    </source>
</evidence>
<evidence type="ECO:0000313" key="13">
    <source>
        <dbReference type="Proteomes" id="UP000831156"/>
    </source>
</evidence>
<comment type="subcellular location">
    <subcellularLocation>
        <location evidence="1">Mitochondrion inner membrane</location>
        <topology evidence="1">Single-pass membrane protein</topology>
    </subcellularLocation>
</comment>
<evidence type="ECO:0000256" key="4">
    <source>
        <dbReference type="ARBA" id="ARBA00022989"/>
    </source>
</evidence>